<reference evidence="1" key="1">
    <citation type="submission" date="2018-11" db="EMBL/GenBank/DDBJ databases">
        <authorList>
            <consortium name="Pathogen Informatics"/>
        </authorList>
    </citation>
    <scope>NUCLEOTIDE SEQUENCE</scope>
</reference>
<dbReference type="EMBL" id="CAAALY010038711">
    <property type="protein sequence ID" value="VEL18799.1"/>
    <property type="molecule type" value="Genomic_DNA"/>
</dbReference>
<protein>
    <submittedName>
        <fullName evidence="1">Uncharacterized protein</fullName>
    </submittedName>
</protein>
<keyword evidence="2" id="KW-1185">Reference proteome</keyword>
<comment type="caution">
    <text evidence="1">The sequence shown here is derived from an EMBL/GenBank/DDBJ whole genome shotgun (WGS) entry which is preliminary data.</text>
</comment>
<name>A0A3S4ZSN8_9PLAT</name>
<proteinExistence type="predicted"/>
<gene>
    <name evidence="1" type="ORF">PXEA_LOCUS12239</name>
</gene>
<evidence type="ECO:0000313" key="1">
    <source>
        <dbReference type="EMBL" id="VEL18799.1"/>
    </source>
</evidence>
<dbReference type="OrthoDB" id="413572at2759"/>
<evidence type="ECO:0000313" key="2">
    <source>
        <dbReference type="Proteomes" id="UP000784294"/>
    </source>
</evidence>
<accession>A0A3S4ZSN8</accession>
<dbReference type="AlphaFoldDB" id="A0A3S4ZSN8"/>
<dbReference type="Proteomes" id="UP000784294">
    <property type="component" value="Unassembled WGS sequence"/>
</dbReference>
<organism evidence="1 2">
    <name type="scientific">Protopolystoma xenopodis</name>
    <dbReference type="NCBI Taxonomy" id="117903"/>
    <lineage>
        <taxon>Eukaryota</taxon>
        <taxon>Metazoa</taxon>
        <taxon>Spiralia</taxon>
        <taxon>Lophotrochozoa</taxon>
        <taxon>Platyhelminthes</taxon>
        <taxon>Monogenea</taxon>
        <taxon>Polyopisthocotylea</taxon>
        <taxon>Polystomatidea</taxon>
        <taxon>Polystomatidae</taxon>
        <taxon>Protopolystoma</taxon>
    </lineage>
</organism>
<sequence length="136" mass="14413">MALNLLEVGCRLYEPPGTGAKDPSDPITLAGEAELRLRETYCLTALQAGGLFLGVHLLLFPFSSVLNPQKASLSDSSNRLAYCLTRLILPACVWRAGRTAEAMRKAAATSLLAVLASVADTTSSDCLHSHHSQSGT</sequence>